<keyword evidence="2" id="KW-1185">Reference proteome</keyword>
<name>A0A836CK14_9STRA</name>
<accession>A0A836CK14</accession>
<dbReference type="Proteomes" id="UP000664859">
    <property type="component" value="Unassembled WGS sequence"/>
</dbReference>
<reference evidence="1" key="1">
    <citation type="submission" date="2021-02" db="EMBL/GenBank/DDBJ databases">
        <title>First Annotated Genome of the Yellow-green Alga Tribonema minus.</title>
        <authorList>
            <person name="Mahan K.M."/>
        </authorList>
    </citation>
    <scope>NUCLEOTIDE SEQUENCE</scope>
    <source>
        <strain evidence="1">UTEX B ZZ1240</strain>
    </source>
</reference>
<dbReference type="AlphaFoldDB" id="A0A836CK14"/>
<gene>
    <name evidence="1" type="ORF">JKP88DRAFT_192806</name>
</gene>
<dbReference type="OrthoDB" id="127845at2759"/>
<evidence type="ECO:0008006" key="3">
    <source>
        <dbReference type="Google" id="ProtNLM"/>
    </source>
</evidence>
<dbReference type="EMBL" id="JAFCMP010000049">
    <property type="protein sequence ID" value="KAG5189475.1"/>
    <property type="molecule type" value="Genomic_DNA"/>
</dbReference>
<protein>
    <recommendedName>
        <fullName evidence="3">DDE Tnp4 domain-containing protein</fullName>
    </recommendedName>
</protein>
<sequence>MSKARICVEWGFGKVVQQFAFVDFKKNLKLYLQPIERIYAVAALLTKCHTCLYGSMTSEYFGIMSPTLQEYFNMLNTIQ</sequence>
<organism evidence="1 2">
    <name type="scientific">Tribonema minus</name>
    <dbReference type="NCBI Taxonomy" id="303371"/>
    <lineage>
        <taxon>Eukaryota</taxon>
        <taxon>Sar</taxon>
        <taxon>Stramenopiles</taxon>
        <taxon>Ochrophyta</taxon>
        <taxon>PX clade</taxon>
        <taxon>Xanthophyceae</taxon>
        <taxon>Tribonematales</taxon>
        <taxon>Tribonemataceae</taxon>
        <taxon>Tribonema</taxon>
    </lineage>
</organism>
<evidence type="ECO:0000313" key="2">
    <source>
        <dbReference type="Proteomes" id="UP000664859"/>
    </source>
</evidence>
<proteinExistence type="predicted"/>
<comment type="caution">
    <text evidence="1">The sequence shown here is derived from an EMBL/GenBank/DDBJ whole genome shotgun (WGS) entry which is preliminary data.</text>
</comment>
<evidence type="ECO:0000313" key="1">
    <source>
        <dbReference type="EMBL" id="KAG5189475.1"/>
    </source>
</evidence>